<dbReference type="PANTHER" id="PTHR46663:SF4">
    <property type="entry name" value="DIGUANYLATE CYCLASE DGCT-RELATED"/>
    <property type="match status" value="1"/>
</dbReference>
<reference evidence="3" key="2">
    <citation type="submission" date="2020-09" db="EMBL/GenBank/DDBJ databases">
        <authorList>
            <person name="Sun Q."/>
            <person name="Ohkuma M."/>
        </authorList>
    </citation>
    <scope>NUCLEOTIDE SEQUENCE</scope>
    <source>
        <strain evidence="3">JCM 3091</strain>
    </source>
</reference>
<keyword evidence="1" id="KW-0812">Transmembrane</keyword>
<protein>
    <recommendedName>
        <fullName evidence="2">GGDEF domain-containing protein</fullName>
    </recommendedName>
</protein>
<evidence type="ECO:0000313" key="3">
    <source>
        <dbReference type="EMBL" id="GGK22423.1"/>
    </source>
</evidence>
<feature type="domain" description="GGDEF" evidence="2">
    <location>
        <begin position="348"/>
        <end position="480"/>
    </location>
</feature>
<dbReference type="Pfam" id="PF00990">
    <property type="entry name" value="GGDEF"/>
    <property type="match status" value="1"/>
</dbReference>
<dbReference type="SMART" id="SM00267">
    <property type="entry name" value="GGDEF"/>
    <property type="match status" value="1"/>
</dbReference>
<feature type="transmembrane region" description="Helical" evidence="1">
    <location>
        <begin position="255"/>
        <end position="271"/>
    </location>
</feature>
<dbReference type="InterPro" id="IPR043128">
    <property type="entry name" value="Rev_trsase/Diguanyl_cyclase"/>
</dbReference>
<dbReference type="AlphaFoldDB" id="A0A8J3BMV9"/>
<feature type="transmembrane region" description="Helical" evidence="1">
    <location>
        <begin position="7"/>
        <end position="26"/>
    </location>
</feature>
<dbReference type="EMBL" id="BMQC01000003">
    <property type="protein sequence ID" value="GGK22423.1"/>
    <property type="molecule type" value="Genomic_DNA"/>
</dbReference>
<keyword evidence="1" id="KW-0472">Membrane</keyword>
<reference evidence="3" key="1">
    <citation type="journal article" date="2014" name="Int. J. Syst. Evol. Microbiol.">
        <title>Complete genome sequence of Corynebacterium casei LMG S-19264T (=DSM 44701T), isolated from a smear-ripened cheese.</title>
        <authorList>
            <consortium name="US DOE Joint Genome Institute (JGI-PGF)"/>
            <person name="Walter F."/>
            <person name="Albersmeier A."/>
            <person name="Kalinowski J."/>
            <person name="Ruckert C."/>
        </authorList>
    </citation>
    <scope>NUCLEOTIDE SEQUENCE</scope>
    <source>
        <strain evidence="3">JCM 3091</strain>
    </source>
</reference>
<name>A0A8J3BMV9_9ACTN</name>
<feature type="transmembrane region" description="Helical" evidence="1">
    <location>
        <begin position="154"/>
        <end position="174"/>
    </location>
</feature>
<evidence type="ECO:0000256" key="1">
    <source>
        <dbReference type="SAM" id="Phobius"/>
    </source>
</evidence>
<organism evidence="3 4">
    <name type="scientific">Pilimelia terevasa</name>
    <dbReference type="NCBI Taxonomy" id="53372"/>
    <lineage>
        <taxon>Bacteria</taxon>
        <taxon>Bacillati</taxon>
        <taxon>Actinomycetota</taxon>
        <taxon>Actinomycetes</taxon>
        <taxon>Micromonosporales</taxon>
        <taxon>Micromonosporaceae</taxon>
        <taxon>Pilimelia</taxon>
    </lineage>
</organism>
<dbReference type="InterPro" id="IPR052163">
    <property type="entry name" value="DGC-Regulatory_Protein"/>
</dbReference>
<evidence type="ECO:0000313" key="4">
    <source>
        <dbReference type="Proteomes" id="UP000662200"/>
    </source>
</evidence>
<feature type="transmembrane region" description="Helical" evidence="1">
    <location>
        <begin position="186"/>
        <end position="208"/>
    </location>
</feature>
<dbReference type="InterPro" id="IPR000160">
    <property type="entry name" value="GGDEF_dom"/>
</dbReference>
<dbReference type="PROSITE" id="PS50887">
    <property type="entry name" value="GGDEF"/>
    <property type="match status" value="1"/>
</dbReference>
<sequence length="480" mass="49646">MARPAHPYFLIYLTVSLTATGVHALLGPQARAVTYVLIAGGALVPLVRGLRGGYMTARPANWLLVLAMAVLGVGNVCASLAVLWRPGMAVGAEIAISLGHLLALASALSTAAIRGRNDLGGLIDVAVVSMAGGGLLWTAVIQPRLVDTGAGSQIGLLVNILVLTGVLGTLARLAQTAAEPIVSIRLILAALVLALVGNVAMAMTVGSLTVGRPVWAEVAFLTTYTLLGAIGVHPSTLQFAETPPARNEPLSPRRLAFLGVAMAVGPVVGAGRELLGFAVDGPLLALGTLSTVPLVMLRIGYLSAKRNQAERELTHQATHDPLTGLVNRAEVLRRLDDALARRAAGGGNDVLVMFADLDGFKAVNDRLGHAVGDDLLAAVARRLRGLVAARDTLARYGGDEFLLLVETSNPVAAQASIGRRIRAALAAPFDLAEARDVRVGISLGAVVADRGDLADALVSRADSQMYAAKQRRRGGLAASA</sequence>
<feature type="transmembrane region" description="Helical" evidence="1">
    <location>
        <begin position="214"/>
        <end position="234"/>
    </location>
</feature>
<dbReference type="CDD" id="cd01949">
    <property type="entry name" value="GGDEF"/>
    <property type="match status" value="1"/>
</dbReference>
<accession>A0A8J3BMV9</accession>
<evidence type="ECO:0000259" key="2">
    <source>
        <dbReference type="PROSITE" id="PS50887"/>
    </source>
</evidence>
<dbReference type="NCBIfam" id="TIGR00254">
    <property type="entry name" value="GGDEF"/>
    <property type="match status" value="1"/>
</dbReference>
<dbReference type="Proteomes" id="UP000662200">
    <property type="component" value="Unassembled WGS sequence"/>
</dbReference>
<feature type="transmembrane region" description="Helical" evidence="1">
    <location>
        <begin position="62"/>
        <end position="84"/>
    </location>
</feature>
<proteinExistence type="predicted"/>
<comment type="caution">
    <text evidence="3">The sequence shown here is derived from an EMBL/GenBank/DDBJ whole genome shotgun (WGS) entry which is preliminary data.</text>
</comment>
<feature type="transmembrane region" description="Helical" evidence="1">
    <location>
        <begin position="121"/>
        <end position="142"/>
    </location>
</feature>
<feature type="transmembrane region" description="Helical" evidence="1">
    <location>
        <begin position="32"/>
        <end position="50"/>
    </location>
</feature>
<dbReference type="PANTHER" id="PTHR46663">
    <property type="entry name" value="DIGUANYLATE CYCLASE DGCT-RELATED"/>
    <property type="match status" value="1"/>
</dbReference>
<feature type="transmembrane region" description="Helical" evidence="1">
    <location>
        <begin position="90"/>
        <end position="109"/>
    </location>
</feature>
<keyword evidence="1" id="KW-1133">Transmembrane helix</keyword>
<gene>
    <name evidence="3" type="ORF">GCM10010124_13650</name>
</gene>
<dbReference type="RefSeq" id="WP_189113323.1">
    <property type="nucleotide sequence ID" value="NZ_BMQC01000003.1"/>
</dbReference>
<dbReference type="SUPFAM" id="SSF55073">
    <property type="entry name" value="Nucleotide cyclase"/>
    <property type="match status" value="1"/>
</dbReference>
<keyword evidence="4" id="KW-1185">Reference proteome</keyword>
<dbReference type="Gene3D" id="3.30.70.270">
    <property type="match status" value="1"/>
</dbReference>
<feature type="transmembrane region" description="Helical" evidence="1">
    <location>
        <begin position="283"/>
        <end position="301"/>
    </location>
</feature>
<dbReference type="InterPro" id="IPR029787">
    <property type="entry name" value="Nucleotide_cyclase"/>
</dbReference>